<accession>A0A166JYA6</accession>
<sequence length="117" mass="12885">MLSAIPSLTTSSLASSSFLLLGVYAARMVAGRAVTSNRKHLNFKFSLCLPAVPLTTLKIGVLAKDHNSNVCLYLFCHVVSTLTFARTRRQMHTHHHTGQRPALHPCTHNPTLHMQSP</sequence>
<dbReference type="AlphaFoldDB" id="A0A166JYA6"/>
<organism evidence="2 3">
    <name type="scientific">Athelia psychrophila</name>
    <dbReference type="NCBI Taxonomy" id="1759441"/>
    <lineage>
        <taxon>Eukaryota</taxon>
        <taxon>Fungi</taxon>
        <taxon>Dikarya</taxon>
        <taxon>Basidiomycota</taxon>
        <taxon>Agaricomycotina</taxon>
        <taxon>Agaricomycetes</taxon>
        <taxon>Agaricomycetidae</taxon>
        <taxon>Atheliales</taxon>
        <taxon>Atheliaceae</taxon>
        <taxon>Athelia</taxon>
    </lineage>
</organism>
<protein>
    <submittedName>
        <fullName evidence="2">Uncharacterized protein</fullName>
    </submittedName>
</protein>
<dbReference type="EMBL" id="KV417548">
    <property type="protein sequence ID" value="KZP21336.1"/>
    <property type="molecule type" value="Genomic_DNA"/>
</dbReference>
<evidence type="ECO:0000256" key="1">
    <source>
        <dbReference type="SAM" id="MobiDB-lite"/>
    </source>
</evidence>
<gene>
    <name evidence="2" type="ORF">FIBSPDRAFT_509487</name>
</gene>
<name>A0A166JYA6_9AGAM</name>
<feature type="compositionally biased region" description="Polar residues" evidence="1">
    <location>
        <begin position="108"/>
        <end position="117"/>
    </location>
</feature>
<feature type="region of interest" description="Disordered" evidence="1">
    <location>
        <begin position="92"/>
        <end position="117"/>
    </location>
</feature>
<proteinExistence type="predicted"/>
<evidence type="ECO:0000313" key="2">
    <source>
        <dbReference type="EMBL" id="KZP21336.1"/>
    </source>
</evidence>
<evidence type="ECO:0000313" key="3">
    <source>
        <dbReference type="Proteomes" id="UP000076532"/>
    </source>
</evidence>
<dbReference type="Proteomes" id="UP000076532">
    <property type="component" value="Unassembled WGS sequence"/>
</dbReference>
<keyword evidence="3" id="KW-1185">Reference proteome</keyword>
<reference evidence="2 3" key="1">
    <citation type="journal article" date="2016" name="Mol. Biol. Evol.">
        <title>Comparative Genomics of Early-Diverging Mushroom-Forming Fungi Provides Insights into the Origins of Lignocellulose Decay Capabilities.</title>
        <authorList>
            <person name="Nagy L.G."/>
            <person name="Riley R."/>
            <person name="Tritt A."/>
            <person name="Adam C."/>
            <person name="Daum C."/>
            <person name="Floudas D."/>
            <person name="Sun H."/>
            <person name="Yadav J.S."/>
            <person name="Pangilinan J."/>
            <person name="Larsson K.H."/>
            <person name="Matsuura K."/>
            <person name="Barry K."/>
            <person name="Labutti K."/>
            <person name="Kuo R."/>
            <person name="Ohm R.A."/>
            <person name="Bhattacharya S.S."/>
            <person name="Shirouzu T."/>
            <person name="Yoshinaga Y."/>
            <person name="Martin F.M."/>
            <person name="Grigoriev I.V."/>
            <person name="Hibbett D.S."/>
        </authorList>
    </citation>
    <scope>NUCLEOTIDE SEQUENCE [LARGE SCALE GENOMIC DNA]</scope>
    <source>
        <strain evidence="2 3">CBS 109695</strain>
    </source>
</reference>